<dbReference type="PANTHER" id="PTHR42788:SF2">
    <property type="entry name" value="ABC TRANSPORTER ATP-BINDING PROTEIN"/>
    <property type="match status" value="1"/>
</dbReference>
<feature type="domain" description="ABC transporter" evidence="4">
    <location>
        <begin position="2"/>
        <end position="229"/>
    </location>
</feature>
<evidence type="ECO:0000256" key="2">
    <source>
        <dbReference type="ARBA" id="ARBA00022741"/>
    </source>
</evidence>
<dbReference type="InterPro" id="IPR027417">
    <property type="entry name" value="P-loop_NTPase"/>
</dbReference>
<keyword evidence="2" id="KW-0547">Nucleotide-binding</keyword>
<name>A0A3B0QGY5_9CHLA</name>
<dbReference type="EMBL" id="LS992154">
    <property type="protein sequence ID" value="SYX09062.1"/>
    <property type="molecule type" value="Genomic_DNA"/>
</dbReference>
<evidence type="ECO:0000256" key="1">
    <source>
        <dbReference type="ARBA" id="ARBA00022448"/>
    </source>
</evidence>
<dbReference type="Gene3D" id="3.40.50.300">
    <property type="entry name" value="P-loop containing nucleotide triphosphate hydrolases"/>
    <property type="match status" value="1"/>
</dbReference>
<gene>
    <name evidence="5" type="primary">fbpC</name>
    <name evidence="5" type="ORF">C834K_0608</name>
</gene>
<dbReference type="InterPro" id="IPR003439">
    <property type="entry name" value="ABC_transporter-like_ATP-bd"/>
</dbReference>
<reference evidence="6" key="1">
    <citation type="submission" date="2017-11" db="EMBL/GenBank/DDBJ databases">
        <authorList>
            <person name="Seth-Smith MB H."/>
        </authorList>
    </citation>
    <scope>NUCLEOTIDE SEQUENCE [LARGE SCALE GENOMIC DNA]</scope>
</reference>
<keyword evidence="6" id="KW-1185">Reference proteome</keyword>
<dbReference type="GO" id="GO:0005524">
    <property type="term" value="F:ATP binding"/>
    <property type="evidence" value="ECO:0007669"/>
    <property type="project" value="UniProtKB-KW"/>
</dbReference>
<evidence type="ECO:0000313" key="5">
    <source>
        <dbReference type="EMBL" id="SYX09062.1"/>
    </source>
</evidence>
<dbReference type="PANTHER" id="PTHR42788">
    <property type="entry name" value="TAURINE IMPORT ATP-BINDING PROTEIN-RELATED"/>
    <property type="match status" value="1"/>
</dbReference>
<dbReference type="InterPro" id="IPR050166">
    <property type="entry name" value="ABC_transporter_ATP-bind"/>
</dbReference>
<evidence type="ECO:0000313" key="6">
    <source>
        <dbReference type="Proteomes" id="UP000258476"/>
    </source>
</evidence>
<proteinExistence type="predicted"/>
<keyword evidence="1" id="KW-0813">Transport</keyword>
<dbReference type="SMART" id="SM00382">
    <property type="entry name" value="AAA"/>
    <property type="match status" value="1"/>
</dbReference>
<dbReference type="InterPro" id="IPR003593">
    <property type="entry name" value="AAA+_ATPase"/>
</dbReference>
<dbReference type="GO" id="GO:0016887">
    <property type="term" value="F:ATP hydrolysis activity"/>
    <property type="evidence" value="ECO:0007669"/>
    <property type="project" value="InterPro"/>
</dbReference>
<dbReference type="RefSeq" id="WP_117274364.1">
    <property type="nucleotide sequence ID" value="NZ_LS992154.1"/>
</dbReference>
<evidence type="ECO:0000259" key="4">
    <source>
        <dbReference type="PROSITE" id="PS50893"/>
    </source>
</evidence>
<dbReference type="Pfam" id="PF00005">
    <property type="entry name" value="ABC_tran"/>
    <property type="match status" value="1"/>
</dbReference>
<dbReference type="PROSITE" id="PS50893">
    <property type="entry name" value="ABC_TRANSPORTER_2"/>
    <property type="match status" value="1"/>
</dbReference>
<sequence length="235" mass="26781">MLEVKDLSYSYSDKLIFKKASFSARPGKISIILGVSGIGKTTLFRLIANFLSPSEGEILWLGQPIKQTDVAYMQQKQTLLSWRTVLKNIYLGSELGVKNKRFSIFSEKLTEVIESFNISNLLDCYPDELSEGQKQRVSLACQCLSPKPILLLDEPFSSLDITTKELLYKYILRLARKDYKTVVLVTHDFRDVAFLGDAFYVLKNRGLVPLFFDDSMRSSGNVHMLIEDIRECLLT</sequence>
<dbReference type="Proteomes" id="UP000258476">
    <property type="component" value="Chromosome"/>
</dbReference>
<dbReference type="SUPFAM" id="SSF52540">
    <property type="entry name" value="P-loop containing nucleoside triphosphate hydrolases"/>
    <property type="match status" value="1"/>
</dbReference>
<dbReference type="AlphaFoldDB" id="A0A3B0QGY5"/>
<accession>A0A3B0QGY5</accession>
<evidence type="ECO:0000256" key="3">
    <source>
        <dbReference type="ARBA" id="ARBA00022840"/>
    </source>
</evidence>
<organism evidence="5 6">
    <name type="scientific">Chlamydia poikilotherma</name>
    <dbReference type="NCBI Taxonomy" id="1967783"/>
    <lineage>
        <taxon>Bacteria</taxon>
        <taxon>Pseudomonadati</taxon>
        <taxon>Chlamydiota</taxon>
        <taxon>Chlamydiia</taxon>
        <taxon>Chlamydiales</taxon>
        <taxon>Chlamydiaceae</taxon>
        <taxon>Chlamydia/Chlamydophila group</taxon>
        <taxon>Chlamydia</taxon>
    </lineage>
</organism>
<protein>
    <recommendedName>
        <fullName evidence="4">ABC transporter domain-containing protein</fullName>
    </recommendedName>
</protein>
<dbReference type="OrthoDB" id="18967at2"/>
<keyword evidence="3 5" id="KW-0067">ATP-binding</keyword>
<dbReference type="KEGG" id="chla:C834K_0608"/>